<dbReference type="Proteomes" id="UP000663866">
    <property type="component" value="Unassembled WGS sequence"/>
</dbReference>
<feature type="compositionally biased region" description="Basic residues" evidence="1">
    <location>
        <begin position="660"/>
        <end position="669"/>
    </location>
</feature>
<feature type="compositionally biased region" description="Basic and acidic residues" evidence="1">
    <location>
        <begin position="316"/>
        <end position="326"/>
    </location>
</feature>
<feature type="compositionally biased region" description="Low complexity" evidence="1">
    <location>
        <begin position="209"/>
        <end position="222"/>
    </location>
</feature>
<feature type="region of interest" description="Disordered" evidence="1">
    <location>
        <begin position="260"/>
        <end position="288"/>
    </location>
</feature>
<feature type="compositionally biased region" description="Polar residues" evidence="1">
    <location>
        <begin position="479"/>
        <end position="490"/>
    </location>
</feature>
<protein>
    <recommendedName>
        <fullName evidence="4">GYF domain-containing protein</fullName>
    </recommendedName>
</protein>
<reference evidence="2" key="1">
    <citation type="submission" date="2021-02" db="EMBL/GenBank/DDBJ databases">
        <authorList>
            <person name="Nowell W R."/>
        </authorList>
    </citation>
    <scope>NUCLEOTIDE SEQUENCE</scope>
</reference>
<sequence length="696" mass="78676">MPLPIVDPKPVTSPTMINPQLQAYFASQQQSQSQSSLFSSNLVNDPAIVYPQQPQLQRSTSATNQQQPLFDELHQHSFRQTPSQSNTSGSSTTSFFGATLSMSQSQKPDDIMTRLAQAMQSHGQQQQEKVEEQRRLDQQRREIDLERLKLAQQAEQLRLQREDEERRQFEQKQKFEEELRKKNEASVNSKNMIFDQMKEMAKTMDQKKQQQQQQQQQPFKSQLQPKVELDPFLAFQQSLQYQKDQQAKIEAQKAENVRRFQQQQQLREHAQQQQQLREHAQQQQQSFKLPETANWARQLSHSDQIQKLNFAEIQKQEQEEERRARDAALAAQQLAKTDNVNIPSSSSSNKPGSWARTLFAGSTHNHNNNNRNNYFSSDQEITEPTSPDSPITSFNQQATNAVLSILNIHPKSRSAASQQSVPWNATSAAPSNTSLQDIQRQQQSQIEPKQPVQQPQPQPQQPTQSSSSGHSTPAWGGAFQQSTPPSSSSIFWGDTQQSSSPPAKSAATSNTKPLTPWTELKSAAASSSSTSKSNLAHAEFSKSEREVKCLFSTTRTQDALSKWTQTQFKDNLQAIDVPTLVQLLKDIDSSDEIIEYVQPYIGSVIKAREFASDFIVKRKQLANAEPELDNERLHELAMAPTSSNSGNGGDEGFQLASNGQKKKAKKTKGQKIDVKQLGFMVNNRPEHRDDIDKVPM</sequence>
<feature type="compositionally biased region" description="Low complexity" evidence="1">
    <location>
        <begin position="364"/>
        <end position="373"/>
    </location>
</feature>
<name>A0A819GKD9_9BILA</name>
<evidence type="ECO:0008006" key="4">
    <source>
        <dbReference type="Google" id="ProtNLM"/>
    </source>
</evidence>
<accession>A0A819GKD9</accession>
<feature type="compositionally biased region" description="Low complexity" evidence="1">
    <location>
        <begin position="522"/>
        <end position="538"/>
    </location>
</feature>
<feature type="region of interest" description="Disordered" evidence="1">
    <location>
        <begin position="416"/>
        <end position="538"/>
    </location>
</feature>
<feature type="region of interest" description="Disordered" evidence="1">
    <location>
        <begin position="200"/>
        <end position="222"/>
    </location>
</feature>
<gene>
    <name evidence="2" type="ORF">OVN521_LOCUS8577</name>
</gene>
<feature type="compositionally biased region" description="Low complexity" evidence="1">
    <location>
        <begin position="495"/>
        <end position="509"/>
    </location>
</feature>
<feature type="compositionally biased region" description="Polar residues" evidence="1">
    <location>
        <begin position="374"/>
        <end position="393"/>
    </location>
</feature>
<feature type="region of interest" description="Disordered" evidence="1">
    <location>
        <begin position="316"/>
        <end position="393"/>
    </location>
</feature>
<feature type="compositionally biased region" description="Low complexity" evidence="1">
    <location>
        <begin position="327"/>
        <end position="336"/>
    </location>
</feature>
<comment type="caution">
    <text evidence="2">The sequence shown here is derived from an EMBL/GenBank/DDBJ whole genome shotgun (WGS) entry which is preliminary data.</text>
</comment>
<organism evidence="2 3">
    <name type="scientific">Rotaria magnacalcarata</name>
    <dbReference type="NCBI Taxonomy" id="392030"/>
    <lineage>
        <taxon>Eukaryota</taxon>
        <taxon>Metazoa</taxon>
        <taxon>Spiralia</taxon>
        <taxon>Gnathifera</taxon>
        <taxon>Rotifera</taxon>
        <taxon>Eurotatoria</taxon>
        <taxon>Bdelloidea</taxon>
        <taxon>Philodinida</taxon>
        <taxon>Philodinidae</taxon>
        <taxon>Rotaria</taxon>
    </lineage>
</organism>
<dbReference type="AlphaFoldDB" id="A0A819GKD9"/>
<keyword evidence="3" id="KW-1185">Reference proteome</keyword>
<feature type="compositionally biased region" description="Basic and acidic residues" evidence="1">
    <location>
        <begin position="266"/>
        <end position="280"/>
    </location>
</feature>
<feature type="region of interest" description="Disordered" evidence="1">
    <location>
        <begin position="639"/>
        <end position="696"/>
    </location>
</feature>
<dbReference type="EMBL" id="CAJOBG010001002">
    <property type="protein sequence ID" value="CAF3883195.1"/>
    <property type="molecule type" value="Genomic_DNA"/>
</dbReference>
<feature type="compositionally biased region" description="Low complexity" evidence="1">
    <location>
        <begin position="436"/>
        <end position="453"/>
    </location>
</feature>
<evidence type="ECO:0000313" key="3">
    <source>
        <dbReference type="Proteomes" id="UP000663866"/>
    </source>
</evidence>
<proteinExistence type="predicted"/>
<evidence type="ECO:0000256" key="1">
    <source>
        <dbReference type="SAM" id="MobiDB-lite"/>
    </source>
</evidence>
<feature type="compositionally biased region" description="Basic and acidic residues" evidence="1">
    <location>
        <begin position="684"/>
        <end position="696"/>
    </location>
</feature>
<feature type="compositionally biased region" description="Polar residues" evidence="1">
    <location>
        <begin position="416"/>
        <end position="435"/>
    </location>
</feature>
<evidence type="ECO:0000313" key="2">
    <source>
        <dbReference type="EMBL" id="CAF3883195.1"/>
    </source>
</evidence>